<dbReference type="PANTHER" id="PTHR12128:SF66">
    <property type="entry name" value="4-HYDROXY-2-OXOGLUTARATE ALDOLASE, MITOCHONDRIAL"/>
    <property type="match status" value="1"/>
</dbReference>
<evidence type="ECO:0000256" key="2">
    <source>
        <dbReference type="ARBA" id="ARBA00023239"/>
    </source>
</evidence>
<evidence type="ECO:0000313" key="5">
    <source>
        <dbReference type="EMBL" id="KAA9131034.1"/>
    </source>
</evidence>
<dbReference type="InterPro" id="IPR002220">
    <property type="entry name" value="DapA-like"/>
</dbReference>
<evidence type="ECO:0000256" key="3">
    <source>
        <dbReference type="PIRNR" id="PIRNR001365"/>
    </source>
</evidence>
<comment type="caution">
    <text evidence="5">The sequence shown here is derived from an EMBL/GenBank/DDBJ whole genome shotgun (WGS) entry which is preliminary data.</text>
</comment>
<evidence type="ECO:0000256" key="4">
    <source>
        <dbReference type="PIRSR" id="PIRSR001365-1"/>
    </source>
</evidence>
<gene>
    <name evidence="5" type="ORF">F3N42_11875</name>
</gene>
<protein>
    <submittedName>
        <fullName evidence="5">Dihydrodipicolinate synthase family protein</fullName>
    </submittedName>
</protein>
<name>A0A5N0T977_9GAMM</name>
<feature type="active site" description="Schiff-base intermediate with substrate" evidence="4">
    <location>
        <position position="176"/>
    </location>
</feature>
<dbReference type="AlphaFoldDB" id="A0A5N0T977"/>
<keyword evidence="2 3" id="KW-0456">Lyase</keyword>
<proteinExistence type="inferred from homology"/>
<evidence type="ECO:0000313" key="6">
    <source>
        <dbReference type="Proteomes" id="UP000325372"/>
    </source>
</evidence>
<accession>A0A5N0T977</accession>
<dbReference type="Gene3D" id="3.20.20.70">
    <property type="entry name" value="Aldolase class I"/>
    <property type="match status" value="1"/>
</dbReference>
<dbReference type="EMBL" id="VYXP01000006">
    <property type="protein sequence ID" value="KAA9131034.1"/>
    <property type="molecule type" value="Genomic_DNA"/>
</dbReference>
<dbReference type="CDD" id="cd00408">
    <property type="entry name" value="DHDPS-like"/>
    <property type="match status" value="1"/>
</dbReference>
<dbReference type="GO" id="GO:0008840">
    <property type="term" value="F:4-hydroxy-tetrahydrodipicolinate synthase activity"/>
    <property type="evidence" value="ECO:0007669"/>
    <property type="project" value="TreeGrafter"/>
</dbReference>
<dbReference type="PANTHER" id="PTHR12128">
    <property type="entry name" value="DIHYDRODIPICOLINATE SYNTHASE"/>
    <property type="match status" value="1"/>
</dbReference>
<dbReference type="Proteomes" id="UP000325372">
    <property type="component" value="Unassembled WGS sequence"/>
</dbReference>
<dbReference type="SUPFAM" id="SSF51569">
    <property type="entry name" value="Aldolase"/>
    <property type="match status" value="1"/>
</dbReference>
<dbReference type="Pfam" id="PF00701">
    <property type="entry name" value="DHDPS"/>
    <property type="match status" value="1"/>
</dbReference>
<keyword evidence="6" id="KW-1185">Reference proteome</keyword>
<sequence>MLRPTDNLTVSIPDGVWPVMLTPFTASGQVDFAALDRLVDWYIDAGSTGLFAVCQSSEMFEMDHEERAEVARRVVDHTAGRVPVVASGTFGDDPGGWASGVRDMYATGVDAVVCLTGVLARKDEVDAIWQRRAARLVDDTADIPLGIYECPRPYHRLLAPETLAWAASTGRFHFLKETSGRPEVVRAKLDAAAGTGMRVFNAAAATAQENLIDGAAGFSGISANFIPELWVWLCANWAKEPELADELQAFLREAEHTVVRGYPATAKHFLVMSGFDMTTACRVCTDELEPGVTEALADMRAGAEAWRQRLGLAG</sequence>
<reference evidence="5 6" key="1">
    <citation type="submission" date="2019-09" db="EMBL/GenBank/DDBJ databases">
        <title>Wenzhouxiangella sp. Genome sequencing and assembly.</title>
        <authorList>
            <person name="Zhang R."/>
        </authorList>
    </citation>
    <scope>NUCLEOTIDE SEQUENCE [LARGE SCALE GENOMIC DNA]</scope>
    <source>
        <strain evidence="5 6">W260</strain>
    </source>
</reference>
<dbReference type="SMART" id="SM01130">
    <property type="entry name" value="DHDPS"/>
    <property type="match status" value="1"/>
</dbReference>
<organism evidence="5 6">
    <name type="scientific">Marinihelvus fidelis</name>
    <dbReference type="NCBI Taxonomy" id="2613842"/>
    <lineage>
        <taxon>Bacteria</taxon>
        <taxon>Pseudomonadati</taxon>
        <taxon>Pseudomonadota</taxon>
        <taxon>Gammaproteobacteria</taxon>
        <taxon>Chromatiales</taxon>
        <taxon>Wenzhouxiangellaceae</taxon>
        <taxon>Marinihelvus</taxon>
    </lineage>
</organism>
<comment type="similarity">
    <text evidence="1 3">Belongs to the DapA family.</text>
</comment>
<dbReference type="PIRSF" id="PIRSF001365">
    <property type="entry name" value="DHDPS"/>
    <property type="match status" value="1"/>
</dbReference>
<dbReference type="InterPro" id="IPR013785">
    <property type="entry name" value="Aldolase_TIM"/>
</dbReference>
<evidence type="ECO:0000256" key="1">
    <source>
        <dbReference type="ARBA" id="ARBA00007592"/>
    </source>
</evidence>
<feature type="active site" description="Proton donor/acceptor" evidence="4">
    <location>
        <position position="148"/>
    </location>
</feature>